<proteinExistence type="predicted"/>
<dbReference type="PANTHER" id="PTHR22954">
    <property type="entry name" value="RETROVIRAL PROTEASE-RELATED"/>
    <property type="match status" value="1"/>
</dbReference>
<dbReference type="OrthoDB" id="5840675at2759"/>
<comment type="caution">
    <text evidence="2">The sequence shown here is derived from an EMBL/GenBank/DDBJ whole genome shotgun (WGS) entry which is preliminary data.</text>
</comment>
<reference evidence="3" key="1">
    <citation type="submission" date="2017-10" db="EMBL/GenBank/DDBJ databases">
        <title>Rapid genome shrinkage in a self-fertile nematode reveals novel sperm competition proteins.</title>
        <authorList>
            <person name="Yin D."/>
            <person name="Schwarz E.M."/>
            <person name="Thomas C.G."/>
            <person name="Felde R.L."/>
            <person name="Korf I.F."/>
            <person name="Cutter A.D."/>
            <person name="Schartner C.M."/>
            <person name="Ralston E.J."/>
            <person name="Meyer B.J."/>
            <person name="Haag E.S."/>
        </authorList>
    </citation>
    <scope>NUCLEOTIDE SEQUENCE [LARGE SCALE GENOMIC DNA]</scope>
    <source>
        <strain evidence="3">JU1422</strain>
    </source>
</reference>
<dbReference type="Proteomes" id="UP000230233">
    <property type="component" value="Chromosome II"/>
</dbReference>
<dbReference type="EMBL" id="PDUG01000002">
    <property type="protein sequence ID" value="PIC43668.1"/>
    <property type="molecule type" value="Genomic_DNA"/>
</dbReference>
<evidence type="ECO:0000313" key="2">
    <source>
        <dbReference type="EMBL" id="PIC43668.1"/>
    </source>
</evidence>
<dbReference type="InterPro" id="IPR005312">
    <property type="entry name" value="DUF1759"/>
</dbReference>
<name>A0A2G5UVX6_9PELO</name>
<sequence>MSGVSGSCDKIEENQQEMYTNRFIMNKLATTSEHIGTHWTTSEHIELHRTSSEHIGTHRNTSEHIGTFGKFGKLGTFGKFGTLGRHRTHIGRHRKTQNIRSTSEHSEHLGTILRMENAVEAEAKFLEAKQKLEKQGTDFVKKKIGSALISNKQVILEDFDGEPENWDAFYETFKPIVEENAELLDVVKFALLKKSCKGKAGDMIRMYNSADYFKEAVDRLKKVYDDKDNRFRMLWDRLENVRTARETVSSMRATINDVAAIVSALKKVNQVKQNQKNVTSQSESVTNLPFESPAEVNTSRSNESPPEVNESLGVPVEPGVINRTNQSPTNQQLMEELFYTRRRDFTHFLWSPGVS</sequence>
<accession>A0A2G5UVX6</accession>
<organism evidence="2 3">
    <name type="scientific">Caenorhabditis nigoni</name>
    <dbReference type="NCBI Taxonomy" id="1611254"/>
    <lineage>
        <taxon>Eukaryota</taxon>
        <taxon>Metazoa</taxon>
        <taxon>Ecdysozoa</taxon>
        <taxon>Nematoda</taxon>
        <taxon>Chromadorea</taxon>
        <taxon>Rhabditida</taxon>
        <taxon>Rhabditina</taxon>
        <taxon>Rhabditomorpha</taxon>
        <taxon>Rhabditoidea</taxon>
        <taxon>Rhabditidae</taxon>
        <taxon>Peloderinae</taxon>
        <taxon>Caenorhabditis</taxon>
    </lineage>
</organism>
<protein>
    <submittedName>
        <fullName evidence="2">Uncharacterized protein</fullName>
    </submittedName>
</protein>
<feature type="compositionally biased region" description="Polar residues" evidence="1">
    <location>
        <begin position="279"/>
        <end position="304"/>
    </location>
</feature>
<gene>
    <name evidence="2" type="primary">Cnig_chr_II.g4318</name>
    <name evidence="2" type="ORF">B9Z55_004318</name>
</gene>
<keyword evidence="3" id="KW-1185">Reference proteome</keyword>
<dbReference type="AlphaFoldDB" id="A0A2G5UVX6"/>
<dbReference type="Pfam" id="PF03564">
    <property type="entry name" value="DUF1759"/>
    <property type="match status" value="1"/>
</dbReference>
<evidence type="ECO:0000256" key="1">
    <source>
        <dbReference type="SAM" id="MobiDB-lite"/>
    </source>
</evidence>
<dbReference type="PANTHER" id="PTHR22954:SF3">
    <property type="entry name" value="PROTEIN CBG08539"/>
    <property type="match status" value="1"/>
</dbReference>
<feature type="region of interest" description="Disordered" evidence="1">
    <location>
        <begin position="273"/>
        <end position="328"/>
    </location>
</feature>
<evidence type="ECO:0000313" key="3">
    <source>
        <dbReference type="Proteomes" id="UP000230233"/>
    </source>
</evidence>